<dbReference type="InterPro" id="IPR007373">
    <property type="entry name" value="Thiamin_PyroPKinase_B1-bd"/>
</dbReference>
<protein>
    <recommendedName>
        <fullName evidence="5">Thiamine diphosphokinase</fullName>
        <ecNumber evidence="5">2.7.6.2</ecNumber>
    </recommendedName>
</protein>
<dbReference type="NCBIfam" id="TIGR01378">
    <property type="entry name" value="thi_PPkinase"/>
    <property type="match status" value="1"/>
</dbReference>
<dbReference type="EC" id="2.7.6.2" evidence="5"/>
<keyword evidence="2" id="KW-0547">Nucleotide-binding</keyword>
<dbReference type="Proteomes" id="UP001519292">
    <property type="component" value="Unassembled WGS sequence"/>
</dbReference>
<keyword evidence="8" id="KW-1185">Reference proteome</keyword>
<dbReference type="EMBL" id="JAGGLU010000001">
    <property type="protein sequence ID" value="MBP2056936.1"/>
    <property type="molecule type" value="Genomic_DNA"/>
</dbReference>
<evidence type="ECO:0000313" key="8">
    <source>
        <dbReference type="Proteomes" id="UP001519292"/>
    </source>
</evidence>
<dbReference type="GO" id="GO:0004788">
    <property type="term" value="F:thiamine diphosphokinase activity"/>
    <property type="evidence" value="ECO:0007669"/>
    <property type="project" value="UniProtKB-EC"/>
</dbReference>
<name>A0ABS4MBA5_9LACO</name>
<dbReference type="InterPro" id="IPR006282">
    <property type="entry name" value="Thi_PPkinase"/>
</dbReference>
<evidence type="ECO:0000256" key="2">
    <source>
        <dbReference type="ARBA" id="ARBA00022741"/>
    </source>
</evidence>
<evidence type="ECO:0000256" key="5">
    <source>
        <dbReference type="NCBIfam" id="TIGR01378"/>
    </source>
</evidence>
<dbReference type="Gene3D" id="3.40.50.10240">
    <property type="entry name" value="Thiamin pyrophosphokinase, catalytic domain"/>
    <property type="match status" value="1"/>
</dbReference>
<evidence type="ECO:0000256" key="1">
    <source>
        <dbReference type="ARBA" id="ARBA00022679"/>
    </source>
</evidence>
<accession>A0ABS4MBA5</accession>
<feature type="domain" description="Thiamin pyrophosphokinase thiamin-binding" evidence="6">
    <location>
        <begin position="148"/>
        <end position="213"/>
    </location>
</feature>
<evidence type="ECO:0000256" key="4">
    <source>
        <dbReference type="ARBA" id="ARBA00022840"/>
    </source>
</evidence>
<keyword evidence="1 7" id="KW-0808">Transferase</keyword>
<reference evidence="7 8" key="1">
    <citation type="submission" date="2021-03" db="EMBL/GenBank/DDBJ databases">
        <title>Genomic Encyclopedia of Type Strains, Phase IV (KMG-IV): sequencing the most valuable type-strain genomes for metagenomic binning, comparative biology and taxonomic classification.</title>
        <authorList>
            <person name="Goeker M."/>
        </authorList>
    </citation>
    <scope>NUCLEOTIDE SEQUENCE [LARGE SCALE GENOMIC DNA]</scope>
    <source>
        <strain evidence="7 8">DSM 101872</strain>
    </source>
</reference>
<dbReference type="InterPro" id="IPR036759">
    <property type="entry name" value="TPK_catalytic_sf"/>
</dbReference>
<dbReference type="SUPFAM" id="SSF63999">
    <property type="entry name" value="Thiamin pyrophosphokinase, catalytic domain"/>
    <property type="match status" value="1"/>
</dbReference>
<dbReference type="SMART" id="SM00983">
    <property type="entry name" value="TPK_B1_binding"/>
    <property type="match status" value="1"/>
</dbReference>
<dbReference type="InterPro" id="IPR007371">
    <property type="entry name" value="TPK_catalytic"/>
</dbReference>
<keyword evidence="3" id="KW-0418">Kinase</keyword>
<evidence type="ECO:0000313" key="7">
    <source>
        <dbReference type="EMBL" id="MBP2056936.1"/>
    </source>
</evidence>
<evidence type="ECO:0000259" key="6">
    <source>
        <dbReference type="SMART" id="SM00983"/>
    </source>
</evidence>
<gene>
    <name evidence="7" type="ORF">J2Z60_000098</name>
</gene>
<dbReference type="CDD" id="cd07995">
    <property type="entry name" value="TPK"/>
    <property type="match status" value="1"/>
</dbReference>
<keyword evidence="4" id="KW-0067">ATP-binding</keyword>
<dbReference type="PANTHER" id="PTHR41299">
    <property type="entry name" value="THIAMINE PYROPHOSPHOKINASE"/>
    <property type="match status" value="1"/>
</dbReference>
<dbReference type="RefSeq" id="WP_209685276.1">
    <property type="nucleotide sequence ID" value="NZ_JAGGLU010000001.1"/>
</dbReference>
<organism evidence="7 8">
    <name type="scientific">Lactobacillus colini</name>
    <dbReference type="NCBI Taxonomy" id="1819254"/>
    <lineage>
        <taxon>Bacteria</taxon>
        <taxon>Bacillati</taxon>
        <taxon>Bacillota</taxon>
        <taxon>Bacilli</taxon>
        <taxon>Lactobacillales</taxon>
        <taxon>Lactobacillaceae</taxon>
        <taxon>Lactobacillus</taxon>
    </lineage>
</organism>
<evidence type="ECO:0000256" key="3">
    <source>
        <dbReference type="ARBA" id="ARBA00022777"/>
    </source>
</evidence>
<sequence>MQAVALLGGPSEQWPENIEQIFRDAKIAGHLILASDRGTLFLKRWDILPDVAVGDFDSLKKDEKLILNDIPDVRYSQPIKNYTDSEQLFLTALADYHVDNLFIYGATGGRLDHFFVNIFTFLRPELCRFVNQVELVDKQNVFKFYSPGKYLIKYRSGYKYIGFGNLEKTIDFSILDARYELNNFSSEYPNFFSSNEFINHKDFEIKFKAGIILAIYSKDINRYR</sequence>
<dbReference type="Pfam" id="PF04263">
    <property type="entry name" value="TPK_catalytic"/>
    <property type="match status" value="1"/>
</dbReference>
<comment type="caution">
    <text evidence="7">The sequence shown here is derived from an EMBL/GenBank/DDBJ whole genome shotgun (WGS) entry which is preliminary data.</text>
</comment>
<proteinExistence type="predicted"/>
<dbReference type="Pfam" id="PF04265">
    <property type="entry name" value="TPK_B1_binding"/>
    <property type="match status" value="1"/>
</dbReference>
<dbReference type="InterPro" id="IPR053149">
    <property type="entry name" value="TPK"/>
</dbReference>
<dbReference type="PANTHER" id="PTHR41299:SF1">
    <property type="entry name" value="THIAMINE PYROPHOSPHOKINASE"/>
    <property type="match status" value="1"/>
</dbReference>